<keyword evidence="1" id="KW-1133">Transmembrane helix</keyword>
<gene>
    <name evidence="2" type="ORF">ACFPN5_21310</name>
</gene>
<name>A0ABW0LBY4_9BURK</name>
<proteinExistence type="predicted"/>
<keyword evidence="1" id="KW-0812">Transmembrane</keyword>
<dbReference type="EMBL" id="JBHSMU010000016">
    <property type="protein sequence ID" value="MFC5462351.1"/>
    <property type="molecule type" value="Genomic_DNA"/>
</dbReference>
<evidence type="ECO:0000256" key="1">
    <source>
        <dbReference type="SAM" id="Phobius"/>
    </source>
</evidence>
<protein>
    <submittedName>
        <fullName evidence="2">DUF2127 domain-containing protein</fullName>
    </submittedName>
</protein>
<feature type="transmembrane region" description="Helical" evidence="1">
    <location>
        <begin position="12"/>
        <end position="32"/>
    </location>
</feature>
<comment type="caution">
    <text evidence="2">The sequence shown here is derived from an EMBL/GenBank/DDBJ whole genome shotgun (WGS) entry which is preliminary data.</text>
</comment>
<dbReference type="Pfam" id="PF09900">
    <property type="entry name" value="DUF2127"/>
    <property type="match status" value="1"/>
</dbReference>
<dbReference type="Proteomes" id="UP001596050">
    <property type="component" value="Unassembled WGS sequence"/>
</dbReference>
<organism evidence="2 3">
    <name type="scientific">Massilia niabensis</name>
    <dbReference type="NCBI Taxonomy" id="544910"/>
    <lineage>
        <taxon>Bacteria</taxon>
        <taxon>Pseudomonadati</taxon>
        <taxon>Pseudomonadota</taxon>
        <taxon>Betaproteobacteria</taxon>
        <taxon>Burkholderiales</taxon>
        <taxon>Oxalobacteraceae</taxon>
        <taxon>Telluria group</taxon>
        <taxon>Massilia</taxon>
    </lineage>
</organism>
<dbReference type="RefSeq" id="WP_379785845.1">
    <property type="nucleotide sequence ID" value="NZ_JBHSMU010000016.1"/>
</dbReference>
<feature type="transmembrane region" description="Helical" evidence="1">
    <location>
        <begin position="124"/>
        <end position="144"/>
    </location>
</feature>
<sequence length="151" mass="16797">MRLSRGIRTVAVLEASKGIVVLLTGLGLFALVHQDVQRFAESLVRHAHLNPAAHTPRVFLEFASKLDDARLMQLAMAAIAYAAVRMIEAYGLWYGRAWGEGFAAASGAVYVPFELRELYHRPGWLAACLLALNLAIVAFMLYSLRRRRSAR</sequence>
<evidence type="ECO:0000313" key="2">
    <source>
        <dbReference type="EMBL" id="MFC5462351.1"/>
    </source>
</evidence>
<accession>A0ABW0LBY4</accession>
<dbReference type="InterPro" id="IPR021125">
    <property type="entry name" value="DUF2127"/>
</dbReference>
<reference evidence="3" key="1">
    <citation type="journal article" date="2019" name="Int. J. Syst. Evol. Microbiol.">
        <title>The Global Catalogue of Microorganisms (GCM) 10K type strain sequencing project: providing services to taxonomists for standard genome sequencing and annotation.</title>
        <authorList>
            <consortium name="The Broad Institute Genomics Platform"/>
            <consortium name="The Broad Institute Genome Sequencing Center for Infectious Disease"/>
            <person name="Wu L."/>
            <person name="Ma J."/>
        </authorList>
    </citation>
    <scope>NUCLEOTIDE SEQUENCE [LARGE SCALE GENOMIC DNA]</scope>
    <source>
        <strain evidence="3">KACC 12649</strain>
    </source>
</reference>
<keyword evidence="3" id="KW-1185">Reference proteome</keyword>
<evidence type="ECO:0000313" key="3">
    <source>
        <dbReference type="Proteomes" id="UP001596050"/>
    </source>
</evidence>
<keyword evidence="1" id="KW-0472">Membrane</keyword>